<evidence type="ECO:0000256" key="6">
    <source>
        <dbReference type="ARBA" id="ARBA00023049"/>
    </source>
</evidence>
<keyword evidence="5" id="KW-0862">Zinc</keyword>
<comment type="cofactor">
    <cofactor evidence="1">
        <name>Zn(2+)</name>
        <dbReference type="ChEBI" id="CHEBI:29105"/>
    </cofactor>
</comment>
<organism evidence="9 10">
    <name type="scientific">Thermosulfurimonas marina</name>
    <dbReference type="NCBI Taxonomy" id="2047767"/>
    <lineage>
        <taxon>Bacteria</taxon>
        <taxon>Pseudomonadati</taxon>
        <taxon>Thermodesulfobacteriota</taxon>
        <taxon>Thermodesulfobacteria</taxon>
        <taxon>Thermodesulfobacteriales</taxon>
        <taxon>Thermodesulfobacteriaceae</taxon>
        <taxon>Thermosulfurimonas</taxon>
    </lineage>
</organism>
<dbReference type="AlphaFoldDB" id="A0A6H1WSC0"/>
<dbReference type="EMBL" id="CP042909">
    <property type="protein sequence ID" value="QJA06071.1"/>
    <property type="molecule type" value="Genomic_DNA"/>
</dbReference>
<reference evidence="9 10" key="1">
    <citation type="submission" date="2019-08" db="EMBL/GenBank/DDBJ databases">
        <title>Complete genome sequence of Thermosulfurimonas marina SU872T, an anaerobic thermophilic chemolithoautotrophic bacterium isolated from a shallow marine hydrothermal vent.</title>
        <authorList>
            <person name="Allioux M."/>
            <person name="Jebbar M."/>
            <person name="Slobodkina G."/>
            <person name="Slobodkin A."/>
            <person name="Moalic Y."/>
            <person name="Frolova A."/>
            <person name="Shao Z."/>
            <person name="Alain K."/>
        </authorList>
    </citation>
    <scope>NUCLEOTIDE SEQUENCE [LARGE SCALE GENOMIC DNA]</scope>
    <source>
        <strain evidence="9 10">SU872</strain>
    </source>
</reference>
<dbReference type="PANTHER" id="PTHR22726:SF1">
    <property type="entry name" value="METALLOENDOPEPTIDASE OMA1, MITOCHONDRIAL"/>
    <property type="match status" value="1"/>
</dbReference>
<keyword evidence="7" id="KW-0732">Signal</keyword>
<evidence type="ECO:0000259" key="8">
    <source>
        <dbReference type="Pfam" id="PF01435"/>
    </source>
</evidence>
<dbReference type="InterPro" id="IPR001915">
    <property type="entry name" value="Peptidase_M48"/>
</dbReference>
<dbReference type="Pfam" id="PF12895">
    <property type="entry name" value="ANAPC3"/>
    <property type="match status" value="1"/>
</dbReference>
<feature type="domain" description="Peptidase M48" evidence="8">
    <location>
        <begin position="50"/>
        <end position="234"/>
    </location>
</feature>
<keyword evidence="6 9" id="KW-0482">Metalloprotease</keyword>
<dbReference type="GO" id="GO:0004222">
    <property type="term" value="F:metalloendopeptidase activity"/>
    <property type="evidence" value="ECO:0007669"/>
    <property type="project" value="InterPro"/>
</dbReference>
<dbReference type="GO" id="GO:0046872">
    <property type="term" value="F:metal ion binding"/>
    <property type="evidence" value="ECO:0007669"/>
    <property type="project" value="UniProtKB-KW"/>
</dbReference>
<dbReference type="InterPro" id="IPR051156">
    <property type="entry name" value="Mito/Outer_Membr_Metalloprot"/>
</dbReference>
<evidence type="ECO:0000256" key="7">
    <source>
        <dbReference type="SAM" id="SignalP"/>
    </source>
</evidence>
<dbReference type="Proteomes" id="UP000501253">
    <property type="component" value="Chromosome"/>
</dbReference>
<keyword evidence="2 9" id="KW-0645">Protease</keyword>
<dbReference type="InterPro" id="IPR011990">
    <property type="entry name" value="TPR-like_helical_dom_sf"/>
</dbReference>
<accession>A0A6H1WSC0</accession>
<feature type="signal peptide" evidence="7">
    <location>
        <begin position="1"/>
        <end position="19"/>
    </location>
</feature>
<evidence type="ECO:0000313" key="10">
    <source>
        <dbReference type="Proteomes" id="UP000501253"/>
    </source>
</evidence>
<dbReference type="SUPFAM" id="SSF48452">
    <property type="entry name" value="TPR-like"/>
    <property type="match status" value="1"/>
</dbReference>
<dbReference type="GO" id="GO:0016020">
    <property type="term" value="C:membrane"/>
    <property type="evidence" value="ECO:0007669"/>
    <property type="project" value="TreeGrafter"/>
</dbReference>
<evidence type="ECO:0000256" key="5">
    <source>
        <dbReference type="ARBA" id="ARBA00022833"/>
    </source>
</evidence>
<keyword evidence="10" id="KW-1185">Reference proteome</keyword>
<evidence type="ECO:0000256" key="4">
    <source>
        <dbReference type="ARBA" id="ARBA00022801"/>
    </source>
</evidence>
<dbReference type="KEGG" id="tmai:FVE67_04345"/>
<dbReference type="Gene3D" id="3.30.2010.10">
    <property type="entry name" value="Metalloproteases ('zincins'), catalytic domain"/>
    <property type="match status" value="1"/>
</dbReference>
<dbReference type="Gene3D" id="1.25.40.10">
    <property type="entry name" value="Tetratricopeptide repeat domain"/>
    <property type="match status" value="1"/>
</dbReference>
<keyword evidence="4" id="KW-0378">Hydrolase</keyword>
<dbReference type="SMART" id="SM00028">
    <property type="entry name" value="TPR"/>
    <property type="match status" value="4"/>
</dbReference>
<evidence type="ECO:0000256" key="2">
    <source>
        <dbReference type="ARBA" id="ARBA00022670"/>
    </source>
</evidence>
<name>A0A6H1WSC0_9BACT</name>
<evidence type="ECO:0000256" key="1">
    <source>
        <dbReference type="ARBA" id="ARBA00001947"/>
    </source>
</evidence>
<sequence length="454" mass="52043">MRRVLLLILLFFWALPALALMSPEEEAELGQKILSEIRAQAQIIEDPEITQYLERIGHRLLRQAGPHYFPFRFLVLKDSSLNAFALPGGYIFFTSGLIEEVDREDELAAVMAHEMAHVQARHVARRLEALKRLQIATAGLSLAGLLLGGGKAGSAVAVTSSALALTRALAYSRADEEEADRLGFEYLVKAGYDPAAFLSILEKITRHRWLLTETGPNYLLTHPAPPERITYLENLVRRYPSPKKTSGDPLYLRRLQVRLKVLTHDPGTLVVRYREALKLSEDPMLHYGLGLALARSRFFNEALHELSRVVQAFPDRDYFRLDLAQVYFEAGRYREAEAWLKDYLSRHPGNLRARWLLARTYQELRRPKEALSAFEALAEKLSDLPEFHYHYGRLLSETGHEGRAHYQFGRYFALKGDLRVARYHYRQALKYLPAKDPLREEIARKLKALDSHKS</sequence>
<protein>
    <submittedName>
        <fullName evidence="9">M48 family metalloprotease</fullName>
    </submittedName>
</protein>
<dbReference type="RefSeq" id="WP_168719420.1">
    <property type="nucleotide sequence ID" value="NZ_CP042909.1"/>
</dbReference>
<evidence type="ECO:0000313" key="9">
    <source>
        <dbReference type="EMBL" id="QJA06071.1"/>
    </source>
</evidence>
<dbReference type="CDD" id="cd07333">
    <property type="entry name" value="M48C_bepA_like"/>
    <property type="match status" value="1"/>
</dbReference>
<keyword evidence="3" id="KW-0479">Metal-binding</keyword>
<evidence type="ECO:0000256" key="3">
    <source>
        <dbReference type="ARBA" id="ARBA00022723"/>
    </source>
</evidence>
<dbReference type="Pfam" id="PF01435">
    <property type="entry name" value="Peptidase_M48"/>
    <property type="match status" value="1"/>
</dbReference>
<feature type="chain" id="PRO_5026192295" evidence="7">
    <location>
        <begin position="20"/>
        <end position="454"/>
    </location>
</feature>
<dbReference type="PANTHER" id="PTHR22726">
    <property type="entry name" value="METALLOENDOPEPTIDASE OMA1"/>
    <property type="match status" value="1"/>
</dbReference>
<dbReference type="GO" id="GO:0051603">
    <property type="term" value="P:proteolysis involved in protein catabolic process"/>
    <property type="evidence" value="ECO:0007669"/>
    <property type="project" value="TreeGrafter"/>
</dbReference>
<dbReference type="InterPro" id="IPR019734">
    <property type="entry name" value="TPR_rpt"/>
</dbReference>
<proteinExistence type="predicted"/>
<gene>
    <name evidence="9" type="ORF">FVE67_04345</name>
</gene>